<evidence type="ECO:0000313" key="2">
    <source>
        <dbReference type="WBParaSite" id="SSLN_0000950601-mRNA-1"/>
    </source>
</evidence>
<accession>A0A183SY59</accession>
<protein>
    <submittedName>
        <fullName evidence="2">Conserved oligomeric Golgi complex subunit 3</fullName>
    </submittedName>
</protein>
<dbReference type="GO" id="GO:0006886">
    <property type="term" value="P:intracellular protein transport"/>
    <property type="evidence" value="ECO:0007669"/>
    <property type="project" value="InterPro"/>
</dbReference>
<dbReference type="Pfam" id="PF20671">
    <property type="entry name" value="COG3_C"/>
    <property type="match status" value="1"/>
</dbReference>
<dbReference type="GO" id="GO:0017119">
    <property type="term" value="C:Golgi transport complex"/>
    <property type="evidence" value="ECO:0007669"/>
    <property type="project" value="TreeGrafter"/>
</dbReference>
<dbReference type="GO" id="GO:0016020">
    <property type="term" value="C:membrane"/>
    <property type="evidence" value="ECO:0007669"/>
    <property type="project" value="InterPro"/>
</dbReference>
<dbReference type="GO" id="GO:0007030">
    <property type="term" value="P:Golgi organization"/>
    <property type="evidence" value="ECO:0007669"/>
    <property type="project" value="TreeGrafter"/>
</dbReference>
<dbReference type="PANTHER" id="PTHR13302">
    <property type="entry name" value="CONSERVED OLIGOMERIC GOLGI COMPLEX COMPONENT 3"/>
    <property type="match status" value="1"/>
</dbReference>
<dbReference type="PANTHER" id="PTHR13302:SF8">
    <property type="entry name" value="CONSERVED OLIGOMERIC GOLGI COMPLEX SUBUNIT 3"/>
    <property type="match status" value="1"/>
</dbReference>
<name>A0A183SY59_SCHSO</name>
<reference evidence="2" key="1">
    <citation type="submission" date="2016-06" db="UniProtKB">
        <authorList>
            <consortium name="WormBaseParasite"/>
        </authorList>
    </citation>
    <scope>IDENTIFICATION</scope>
</reference>
<dbReference type="InterPro" id="IPR048685">
    <property type="entry name" value="COG3_C"/>
</dbReference>
<dbReference type="GO" id="GO:0006891">
    <property type="term" value="P:intra-Golgi vesicle-mediated transport"/>
    <property type="evidence" value="ECO:0007669"/>
    <property type="project" value="TreeGrafter"/>
</dbReference>
<organism evidence="2">
    <name type="scientific">Schistocephalus solidus</name>
    <name type="common">Tapeworm</name>
    <dbReference type="NCBI Taxonomy" id="70667"/>
    <lineage>
        <taxon>Eukaryota</taxon>
        <taxon>Metazoa</taxon>
        <taxon>Spiralia</taxon>
        <taxon>Lophotrochozoa</taxon>
        <taxon>Platyhelminthes</taxon>
        <taxon>Cestoda</taxon>
        <taxon>Eucestoda</taxon>
        <taxon>Diphyllobothriidea</taxon>
        <taxon>Diphyllobothriidae</taxon>
        <taxon>Schistocephalus</taxon>
    </lineage>
</organism>
<proteinExistence type="predicted"/>
<dbReference type="AlphaFoldDB" id="A0A183SY59"/>
<feature type="domain" description="Conserved oligomeric Golgi complex subunit 3 C-terminal" evidence="1">
    <location>
        <begin position="43"/>
        <end position="261"/>
    </location>
</feature>
<sequence length="278" mass="31734">LIHSSPFCKTVLTSNFVISEPWKTCFFYLKPTLHFEHCFLSKQTNQIKSNEIALFGRFFLPDATGVLSAMLANICHCAYDSLRPFLIHANHIEILTDLCSFLKQEFLETESAVDRADSKAFLQICHNLLVDVQQRLIFCARVYIKSQIFDYSSSPGDLAYFEKLEIIEKISTEDRAQQKVPPGIVRTPTDFHGMCRCFDVESNCTLACIESLLRAEKLIAAQKTPSDGQLFLIKHLLVLREQLTPFNVELKVKETSLDFSDLQSAAYQALPIYNRPHE</sequence>
<dbReference type="GO" id="GO:0005801">
    <property type="term" value="C:cis-Golgi network"/>
    <property type="evidence" value="ECO:0007669"/>
    <property type="project" value="InterPro"/>
</dbReference>
<evidence type="ECO:0000259" key="1">
    <source>
        <dbReference type="Pfam" id="PF20671"/>
    </source>
</evidence>
<dbReference type="InterPro" id="IPR007265">
    <property type="entry name" value="COG_su3"/>
</dbReference>
<dbReference type="WBParaSite" id="SSLN_0000950601-mRNA-1">
    <property type="protein sequence ID" value="SSLN_0000950601-mRNA-1"/>
    <property type="gene ID" value="SSLN_0000950601"/>
</dbReference>